<evidence type="ECO:0000313" key="13">
    <source>
        <dbReference type="EMBL" id="MFL9881279.1"/>
    </source>
</evidence>
<evidence type="ECO:0000256" key="8">
    <source>
        <dbReference type="ARBA" id="ARBA00023136"/>
    </source>
</evidence>
<comment type="similarity">
    <text evidence="2 9">Belongs to the membrane fusion protein (MFP) (TC 8.A.1) family.</text>
</comment>
<evidence type="ECO:0000259" key="11">
    <source>
        <dbReference type="Pfam" id="PF25994"/>
    </source>
</evidence>
<dbReference type="PROSITE" id="PS00543">
    <property type="entry name" value="HLYD_FAMILY"/>
    <property type="match status" value="1"/>
</dbReference>
<dbReference type="Pfam" id="PF25994">
    <property type="entry name" value="HH_AprE"/>
    <property type="match status" value="1"/>
</dbReference>
<dbReference type="InterPro" id="IPR058982">
    <property type="entry name" value="Beta-barrel_AprE"/>
</dbReference>
<evidence type="ECO:0000256" key="7">
    <source>
        <dbReference type="ARBA" id="ARBA00022989"/>
    </source>
</evidence>
<dbReference type="PANTHER" id="PTHR30386">
    <property type="entry name" value="MEMBRANE FUSION SUBUNIT OF EMRAB-TOLC MULTIDRUG EFFLUX PUMP"/>
    <property type="match status" value="1"/>
</dbReference>
<gene>
    <name evidence="13" type="ORF">PQR63_22970</name>
</gene>
<evidence type="ECO:0000256" key="2">
    <source>
        <dbReference type="ARBA" id="ARBA00009477"/>
    </source>
</evidence>
<evidence type="ECO:0000256" key="5">
    <source>
        <dbReference type="ARBA" id="ARBA00022519"/>
    </source>
</evidence>
<evidence type="ECO:0000256" key="6">
    <source>
        <dbReference type="ARBA" id="ARBA00022692"/>
    </source>
</evidence>
<dbReference type="InterPro" id="IPR010129">
    <property type="entry name" value="T1SS_HlyD"/>
</dbReference>
<evidence type="ECO:0000259" key="12">
    <source>
        <dbReference type="Pfam" id="PF26002"/>
    </source>
</evidence>
<dbReference type="PRINTS" id="PR01490">
    <property type="entry name" value="RTXTOXIND"/>
</dbReference>
<dbReference type="EMBL" id="JAQQFR010000022">
    <property type="protein sequence ID" value="MFL9881279.1"/>
    <property type="molecule type" value="Genomic_DNA"/>
</dbReference>
<keyword evidence="3 9" id="KW-0813">Transport</keyword>
<feature type="transmembrane region" description="Helical" evidence="9">
    <location>
        <begin position="49"/>
        <end position="67"/>
    </location>
</feature>
<feature type="domain" description="AprE-like beta-barrel" evidence="12">
    <location>
        <begin position="348"/>
        <end position="434"/>
    </location>
</feature>
<keyword evidence="4 9" id="KW-1003">Cell membrane</keyword>
<accession>A0ABW8ZH46</accession>
<reference evidence="13 14" key="1">
    <citation type="journal article" date="2024" name="Chem. Sci.">
        <title>Discovery of megapolipeptins by genome mining of a Burkholderiales bacteria collection.</title>
        <authorList>
            <person name="Paulo B.S."/>
            <person name="Recchia M.J.J."/>
            <person name="Lee S."/>
            <person name="Fergusson C.H."/>
            <person name="Romanowski S.B."/>
            <person name="Hernandez A."/>
            <person name="Krull N."/>
            <person name="Liu D.Y."/>
            <person name="Cavanagh H."/>
            <person name="Bos A."/>
            <person name="Gray C.A."/>
            <person name="Murphy B.T."/>
            <person name="Linington R.G."/>
            <person name="Eustaquio A.S."/>
        </authorList>
    </citation>
    <scope>NUCLEOTIDE SEQUENCE [LARGE SCALE GENOMIC DNA]</scope>
    <source>
        <strain evidence="13 14">RL21-008-BIB-B</strain>
    </source>
</reference>
<dbReference type="Gene3D" id="2.40.30.170">
    <property type="match status" value="1"/>
</dbReference>
<keyword evidence="6 9" id="KW-0812">Transmembrane</keyword>
<comment type="caution">
    <text evidence="13">The sequence shown here is derived from an EMBL/GenBank/DDBJ whole genome shotgun (WGS) entry which is preliminary data.</text>
</comment>
<keyword evidence="10" id="KW-0175">Coiled coil</keyword>
<dbReference type="InterPro" id="IPR058781">
    <property type="entry name" value="HH_AprE-like"/>
</dbReference>
<evidence type="ECO:0000256" key="1">
    <source>
        <dbReference type="ARBA" id="ARBA00004377"/>
    </source>
</evidence>
<dbReference type="Pfam" id="PF26002">
    <property type="entry name" value="Beta-barrel_AprE"/>
    <property type="match status" value="1"/>
</dbReference>
<name>A0ABW8ZH46_9BURK</name>
<protein>
    <recommendedName>
        <fullName evidence="9">Membrane fusion protein (MFP) family protein</fullName>
    </recommendedName>
</protein>
<keyword evidence="8 9" id="KW-0472">Membrane</keyword>
<keyword evidence="5 9" id="KW-0997">Cell inner membrane</keyword>
<evidence type="ECO:0000313" key="14">
    <source>
        <dbReference type="Proteomes" id="UP001629214"/>
    </source>
</evidence>
<keyword evidence="7 9" id="KW-1133">Transmembrane helix</keyword>
<dbReference type="InterPro" id="IPR006144">
    <property type="entry name" value="Secretion_HlyD_CS"/>
</dbReference>
<evidence type="ECO:0000256" key="3">
    <source>
        <dbReference type="ARBA" id="ARBA00022448"/>
    </source>
</evidence>
<dbReference type="InterPro" id="IPR050739">
    <property type="entry name" value="MFP"/>
</dbReference>
<organism evidence="13 14">
    <name type="scientific">Herbaspirillum rhizosphaerae</name>
    <dbReference type="NCBI Taxonomy" id="346179"/>
    <lineage>
        <taxon>Bacteria</taxon>
        <taxon>Pseudomonadati</taxon>
        <taxon>Pseudomonadota</taxon>
        <taxon>Betaproteobacteria</taxon>
        <taxon>Burkholderiales</taxon>
        <taxon>Oxalobacteraceae</taxon>
        <taxon>Herbaspirillum</taxon>
    </lineage>
</organism>
<feature type="coiled-coil region" evidence="10">
    <location>
        <begin position="279"/>
        <end position="313"/>
    </location>
</feature>
<feature type="domain" description="AprE-like long alpha-helical hairpin" evidence="11">
    <location>
        <begin position="123"/>
        <end position="306"/>
    </location>
</feature>
<dbReference type="NCBIfam" id="TIGR01843">
    <property type="entry name" value="type_I_hlyD"/>
    <property type="match status" value="1"/>
</dbReference>
<proteinExistence type="inferred from homology"/>
<evidence type="ECO:0000256" key="4">
    <source>
        <dbReference type="ARBA" id="ARBA00022475"/>
    </source>
</evidence>
<keyword evidence="14" id="KW-1185">Reference proteome</keyword>
<dbReference type="Proteomes" id="UP001629214">
    <property type="component" value="Unassembled WGS sequence"/>
</dbReference>
<sequence length="460" mass="50912">MSGLPNDKLRWDLRLRLQLRRRSYQWMRLIAPKVDAPLGDHQQLPRPRLFILITVGVLLCLLVWSWFAKIDMVVRGAGRIVASEHNQVIQHLEGGIVSAILVREGAAVKKGQTLISIADVRANADLGEGNVKILGLRARVARLKAEASGAPSVTMPPDLKNDDPSVQSELASFTARQSKLTQELSVLREQSAQRQAEVGEAASRQKSLISEYDLAQRQYKLVHSMFERNAASQLEDIQSLSKAQDAQSRLSATNAMIPRLNAAIAEAQAKMGEASSRFRADARSDLTVSENELARLQEEIKSRNDRVSRSEVRAPMDGVVNRVLMNTVGGVVKPGDAIIEMTPTDDKLVIEAKVSPTDRAQLMTGAPARVKVSAYDYGVYGSMKGVVTEVSADTVPEERGERFYRVKIEVTRDPREIDHSVALMPGMTATADMIVGRRTVWQYLMSPLNRFGQTALREPR</sequence>
<evidence type="ECO:0000256" key="9">
    <source>
        <dbReference type="RuleBase" id="RU365093"/>
    </source>
</evidence>
<dbReference type="PANTHER" id="PTHR30386:SF26">
    <property type="entry name" value="TRANSPORT PROTEIN COMB"/>
    <property type="match status" value="1"/>
</dbReference>
<evidence type="ECO:0000256" key="10">
    <source>
        <dbReference type="SAM" id="Coils"/>
    </source>
</evidence>
<comment type="subcellular location">
    <subcellularLocation>
        <location evidence="1 9">Cell inner membrane</location>
        <topology evidence="1 9">Single-pass membrane protein</topology>
    </subcellularLocation>
</comment>